<name>A0A1X7UEN3_AMPQE</name>
<organism evidence="1">
    <name type="scientific">Amphimedon queenslandica</name>
    <name type="common">Sponge</name>
    <dbReference type="NCBI Taxonomy" id="400682"/>
    <lineage>
        <taxon>Eukaryota</taxon>
        <taxon>Metazoa</taxon>
        <taxon>Porifera</taxon>
        <taxon>Demospongiae</taxon>
        <taxon>Heteroscleromorpha</taxon>
        <taxon>Haplosclerida</taxon>
        <taxon>Niphatidae</taxon>
        <taxon>Amphimedon</taxon>
    </lineage>
</organism>
<dbReference type="EnsemblMetazoa" id="Aqu2.1.25923_001">
    <property type="protein sequence ID" value="Aqu2.1.25923_001"/>
    <property type="gene ID" value="Aqu2.1.25923"/>
</dbReference>
<dbReference type="InParanoid" id="A0A1X7UEN3"/>
<dbReference type="eggNOG" id="ENOG502S9D9">
    <property type="taxonomic scope" value="Eukaryota"/>
</dbReference>
<reference evidence="1" key="1">
    <citation type="submission" date="2017-05" db="UniProtKB">
        <authorList>
            <consortium name="EnsemblMetazoa"/>
        </authorList>
    </citation>
    <scope>IDENTIFICATION</scope>
</reference>
<dbReference type="AlphaFoldDB" id="A0A1X7UEN3"/>
<accession>A0A1X7UEN3</accession>
<evidence type="ECO:0000313" key="1">
    <source>
        <dbReference type="EnsemblMetazoa" id="Aqu2.1.25923_001"/>
    </source>
</evidence>
<proteinExistence type="predicted"/>
<protein>
    <submittedName>
        <fullName evidence="1">Uncharacterized protein</fullName>
    </submittedName>
</protein>
<sequence>MLTLISDYIINALPIQQEHFDLSANEFRDALCLRYLKPLLNTPTNCDGCNAPFTTSHALDCRRGGLVVQRHNEIRDFIFDISSMVWSQTIKEPMVDESSSSDSLRADVAIRGVWQPQGMCLFDVRVIDSDAPSYLDRSPEQILKTAEREKKAKYSEHCERRHVSFSPLCTTVDGLIGPEMSIFLKRLADRLALKWDRRYSTTLNWLRTKLSFALIRSTNLCIRGTRTKWRGLSFEDGLGLNDYFLN</sequence>
<dbReference type="OrthoDB" id="8118845at2759"/>